<dbReference type="EMBL" id="KR029584">
    <property type="protein sequence ID" value="AKH46475.1"/>
    <property type="molecule type" value="Genomic_DNA"/>
</dbReference>
<reference evidence="1" key="2">
    <citation type="submission" date="2015-03" db="EMBL/GenBank/DDBJ databases">
        <authorList>
            <person name="Chow C.-E.T."/>
            <person name="Winget D.M."/>
            <person name="White R.A.III."/>
            <person name="Hallam S.J."/>
            <person name="Suttle C.A."/>
        </authorList>
    </citation>
    <scope>NUCLEOTIDE SEQUENCE</scope>
    <source>
        <strain evidence="1">Anoxic3_9</strain>
    </source>
</reference>
<organism evidence="1">
    <name type="scientific">uncultured marine virus</name>
    <dbReference type="NCBI Taxonomy" id="186617"/>
    <lineage>
        <taxon>Viruses</taxon>
        <taxon>environmental samples</taxon>
    </lineage>
</organism>
<protein>
    <submittedName>
        <fullName evidence="1">Uncharacterized protein</fullName>
    </submittedName>
</protein>
<sequence length="50" mass="5536">MALIHPLLLFLAFARPLCLATQVDGGMMALCFLHSIIEPSFISDTSIFRL</sequence>
<evidence type="ECO:0000313" key="1">
    <source>
        <dbReference type="EMBL" id="AKH46475.1"/>
    </source>
</evidence>
<reference evidence="1" key="1">
    <citation type="journal article" date="2015" name="Front. Microbiol.">
        <title>Combining genomic sequencing methods to explore viral diversity and reveal potential virus-host interactions.</title>
        <authorList>
            <person name="Chow C.E."/>
            <person name="Winget D.M."/>
            <person name="White R.A.III."/>
            <person name="Hallam S.J."/>
            <person name="Suttle C.A."/>
        </authorList>
    </citation>
    <scope>NUCLEOTIDE SEQUENCE</scope>
    <source>
        <strain evidence="1">Anoxic3_9</strain>
    </source>
</reference>
<name>A0A0F7L3J3_9VIRU</name>
<proteinExistence type="predicted"/>
<accession>A0A0F7L3J3</accession>